<dbReference type="OrthoDB" id="6077919at2759"/>
<dbReference type="CDD" id="cd00121">
    <property type="entry name" value="MATH"/>
    <property type="match status" value="1"/>
</dbReference>
<feature type="domain" description="BTB" evidence="1">
    <location>
        <begin position="220"/>
        <end position="283"/>
    </location>
</feature>
<accession>A0A1D2NB47</accession>
<dbReference type="Gene3D" id="3.30.710.10">
    <property type="entry name" value="Potassium Channel Kv1.1, Chain A"/>
    <property type="match status" value="1"/>
</dbReference>
<dbReference type="SUPFAM" id="SSF49599">
    <property type="entry name" value="TRAF domain-like"/>
    <property type="match status" value="1"/>
</dbReference>
<dbReference type="Proteomes" id="UP000094527">
    <property type="component" value="Unassembled WGS sequence"/>
</dbReference>
<reference evidence="3 4" key="1">
    <citation type="journal article" date="2016" name="Genome Biol. Evol.">
        <title>Gene Family Evolution Reflects Adaptation to Soil Environmental Stressors in the Genome of the Collembolan Orchesella cincta.</title>
        <authorList>
            <person name="Faddeeva-Vakhrusheva A."/>
            <person name="Derks M.F."/>
            <person name="Anvar S.Y."/>
            <person name="Agamennone V."/>
            <person name="Suring W."/>
            <person name="Smit S."/>
            <person name="van Straalen N.M."/>
            <person name="Roelofs D."/>
        </authorList>
    </citation>
    <scope>NUCLEOTIDE SEQUENCE [LARGE SCALE GENOMIC DNA]</scope>
    <source>
        <tissue evidence="3">Mixed pool</tissue>
    </source>
</reference>
<dbReference type="EMBL" id="LJIJ01000117">
    <property type="protein sequence ID" value="ODN02295.1"/>
    <property type="molecule type" value="Genomic_DNA"/>
</dbReference>
<dbReference type="SUPFAM" id="SSF54695">
    <property type="entry name" value="POZ domain"/>
    <property type="match status" value="1"/>
</dbReference>
<dbReference type="InterPro" id="IPR000210">
    <property type="entry name" value="BTB/POZ_dom"/>
</dbReference>
<dbReference type="STRING" id="48709.A0A1D2NB47"/>
<keyword evidence="4" id="KW-1185">Reference proteome</keyword>
<proteinExistence type="predicted"/>
<evidence type="ECO:0000259" key="2">
    <source>
        <dbReference type="PROSITE" id="PS50144"/>
    </source>
</evidence>
<evidence type="ECO:0000313" key="4">
    <source>
        <dbReference type="Proteomes" id="UP000094527"/>
    </source>
</evidence>
<evidence type="ECO:0000313" key="3">
    <source>
        <dbReference type="EMBL" id="ODN02295.1"/>
    </source>
</evidence>
<dbReference type="PROSITE" id="PS50097">
    <property type="entry name" value="BTB"/>
    <property type="match status" value="1"/>
</dbReference>
<feature type="domain" description="MATH" evidence="2">
    <location>
        <begin position="36"/>
        <end position="177"/>
    </location>
</feature>
<protein>
    <submittedName>
        <fullName evidence="3">Speckle-type POZ protein</fullName>
    </submittedName>
</protein>
<gene>
    <name evidence="3" type="ORF">Ocin01_04377</name>
</gene>
<dbReference type="GO" id="GO:0030163">
    <property type="term" value="P:protein catabolic process"/>
    <property type="evidence" value="ECO:0007669"/>
    <property type="project" value="UniProtKB-ARBA"/>
</dbReference>
<dbReference type="Pfam" id="PF00651">
    <property type="entry name" value="BTB"/>
    <property type="match status" value="1"/>
</dbReference>
<dbReference type="CDD" id="cd18186">
    <property type="entry name" value="BTB_POZ_ZBTB_KLHL-like"/>
    <property type="match status" value="1"/>
</dbReference>
<name>A0A1D2NB47_ORCCI</name>
<dbReference type="InterPro" id="IPR002083">
    <property type="entry name" value="MATH/TRAF_dom"/>
</dbReference>
<dbReference type="SMART" id="SM00225">
    <property type="entry name" value="BTB"/>
    <property type="match status" value="1"/>
</dbReference>
<dbReference type="Gene3D" id="2.60.210.10">
    <property type="entry name" value="Apoptosis, Tumor Necrosis Factor Receptor Associated Protein 2, Chain A"/>
    <property type="match status" value="1"/>
</dbReference>
<dbReference type="PANTHER" id="PTHR24413">
    <property type="entry name" value="SPECKLE-TYPE POZ PROTEIN"/>
    <property type="match status" value="1"/>
</dbReference>
<evidence type="ECO:0000259" key="1">
    <source>
        <dbReference type="PROSITE" id="PS50097"/>
    </source>
</evidence>
<sequence length="374" mass="42135">MDGRHGAGNSAKRLCLPKDSQTADSTVVTKFVDEESFSFKWVLKDYTASRNRDVIRSPDFYGGPTTNHRWRLKINPKQRIENQEWMSIKLSLIQFGDSMRNTLGPYFRSEAESKVSARFTLSFLDANGSPISEKTSSIVDFDEMSIFGWNEFISSRELASLTGSLLVDDGLTVLCKIWTSSLKHKVNNVEKGPSEIDKAMERHAHRGEDLGRLFKESIWTDAVIQTSNKAFKVHKLILSAFSPVFAAALNENADSTITISQFPDDIVEAMLEHVYTGVTSLMNEMAPELLQIANKYELSGLKKDAEYFTADRLIINNAVDIMVFARVNNSQYLKSRAMKFIIANKEEVMKTNAFEEAVKDPANVGLIVELFKQT</sequence>
<dbReference type="InterPro" id="IPR011333">
    <property type="entry name" value="SKP1/BTB/POZ_sf"/>
</dbReference>
<dbReference type="Gene3D" id="1.25.40.420">
    <property type="match status" value="1"/>
</dbReference>
<dbReference type="InterPro" id="IPR008974">
    <property type="entry name" value="TRAF-like"/>
</dbReference>
<dbReference type="PROSITE" id="PS50144">
    <property type="entry name" value="MATH"/>
    <property type="match status" value="1"/>
</dbReference>
<dbReference type="AlphaFoldDB" id="A0A1D2NB47"/>
<comment type="caution">
    <text evidence="3">The sequence shown here is derived from an EMBL/GenBank/DDBJ whole genome shotgun (WGS) entry which is preliminary data.</text>
</comment>
<dbReference type="Pfam" id="PF22486">
    <property type="entry name" value="MATH_2"/>
    <property type="match status" value="1"/>
</dbReference>
<organism evidence="3 4">
    <name type="scientific">Orchesella cincta</name>
    <name type="common">Springtail</name>
    <name type="synonym">Podura cincta</name>
    <dbReference type="NCBI Taxonomy" id="48709"/>
    <lineage>
        <taxon>Eukaryota</taxon>
        <taxon>Metazoa</taxon>
        <taxon>Ecdysozoa</taxon>
        <taxon>Arthropoda</taxon>
        <taxon>Hexapoda</taxon>
        <taxon>Collembola</taxon>
        <taxon>Entomobryomorpha</taxon>
        <taxon>Entomobryoidea</taxon>
        <taxon>Orchesellidae</taxon>
        <taxon>Orchesellinae</taxon>
        <taxon>Orchesella</taxon>
    </lineage>
</organism>